<proteinExistence type="predicted"/>
<dbReference type="EMBL" id="QPMK01000001">
    <property type="protein sequence ID" value="RDD67968.1"/>
    <property type="molecule type" value="Genomic_DNA"/>
</dbReference>
<dbReference type="PANTHER" id="PTHR31527:SF0">
    <property type="entry name" value="RE64534P"/>
    <property type="match status" value="1"/>
</dbReference>
<evidence type="ECO:0000313" key="3">
    <source>
        <dbReference type="Proteomes" id="UP000253977"/>
    </source>
</evidence>
<feature type="domain" description="DUF1989" evidence="1">
    <location>
        <begin position="46"/>
        <end position="226"/>
    </location>
</feature>
<keyword evidence="3" id="KW-1185">Reference proteome</keyword>
<accession>A0A369TRR5</accession>
<sequence length="278" mass="29839">MIQPPDAEARRAVAPVICYPNDTLPRPDLAGYSAALARATVIDTVTVPPREAATFRVPAGGFFRIASVDGPQVGDLNLWHAEDLGERFYSGKTRALHGTHVNVGDRLWSSFPHLRPMATVVQDSLDWYGIDTFGGAVHDVIGTRCDPYTGHLLSGVQYHQCCHSNLVRALAAELGMSPKEAEPHVHDVLNVFMCTGFTRDTGQYFMKASPVRPGDSWTCLAEVPLLGALSACPGGDCSAEHTSDAAACYPLRVEVLDAGDMPGWAPPARNGYDGSHGL</sequence>
<dbReference type="RefSeq" id="WP_114508947.1">
    <property type="nucleotide sequence ID" value="NZ_QPMK01000001.1"/>
</dbReference>
<protein>
    <submittedName>
        <fullName evidence="2">DUF1989 domain-containing protein</fullName>
    </submittedName>
</protein>
<comment type="caution">
    <text evidence="2">The sequence shown here is derived from an EMBL/GenBank/DDBJ whole genome shotgun (WGS) entry which is preliminary data.</text>
</comment>
<evidence type="ECO:0000313" key="2">
    <source>
        <dbReference type="EMBL" id="RDD67968.1"/>
    </source>
</evidence>
<reference evidence="2 3" key="1">
    <citation type="submission" date="2018-07" db="EMBL/GenBank/DDBJ databases">
        <title>Thalassococcus profundi sp. nov., a marine bacterium isolated from deep seawater of Okinawa Trough.</title>
        <authorList>
            <person name="Yu M."/>
        </authorList>
    </citation>
    <scope>NUCLEOTIDE SEQUENCE [LARGE SCALE GENOMIC DNA]</scope>
    <source>
        <strain evidence="2 3">WRAS1</strain>
    </source>
</reference>
<dbReference type="Proteomes" id="UP000253977">
    <property type="component" value="Unassembled WGS sequence"/>
</dbReference>
<evidence type="ECO:0000259" key="1">
    <source>
        <dbReference type="Pfam" id="PF09347"/>
    </source>
</evidence>
<gene>
    <name evidence="2" type="ORF">DU478_00335</name>
</gene>
<dbReference type="PANTHER" id="PTHR31527">
    <property type="entry name" value="RE64534P"/>
    <property type="match status" value="1"/>
</dbReference>
<dbReference type="InterPro" id="IPR018959">
    <property type="entry name" value="DUF1989"/>
</dbReference>
<name>A0A369TRR5_9RHOB</name>
<dbReference type="OrthoDB" id="9792415at2"/>
<dbReference type="AlphaFoldDB" id="A0A369TRR5"/>
<organism evidence="2 3">
    <name type="scientific">Thalassococcus profundi</name>
    <dbReference type="NCBI Taxonomy" id="2282382"/>
    <lineage>
        <taxon>Bacteria</taxon>
        <taxon>Pseudomonadati</taxon>
        <taxon>Pseudomonadota</taxon>
        <taxon>Alphaproteobacteria</taxon>
        <taxon>Rhodobacterales</taxon>
        <taxon>Roseobacteraceae</taxon>
        <taxon>Thalassococcus</taxon>
    </lineage>
</organism>
<dbReference type="Pfam" id="PF09347">
    <property type="entry name" value="DUF1989"/>
    <property type="match status" value="1"/>
</dbReference>